<protein>
    <submittedName>
        <fullName evidence="1">Uncharacterized protein</fullName>
    </submittedName>
</protein>
<dbReference type="AlphaFoldDB" id="A0A0A9FYN2"/>
<reference evidence="1" key="2">
    <citation type="journal article" date="2015" name="Data Brief">
        <title>Shoot transcriptome of the giant reed, Arundo donax.</title>
        <authorList>
            <person name="Barrero R.A."/>
            <person name="Guerrero F.D."/>
            <person name="Moolhuijzen P."/>
            <person name="Goolsby J.A."/>
            <person name="Tidwell J."/>
            <person name="Bellgard S.E."/>
            <person name="Bellgard M.I."/>
        </authorList>
    </citation>
    <scope>NUCLEOTIDE SEQUENCE</scope>
    <source>
        <tissue evidence="1">Shoot tissue taken approximately 20 cm above the soil surface</tissue>
    </source>
</reference>
<organism evidence="1">
    <name type="scientific">Arundo donax</name>
    <name type="common">Giant reed</name>
    <name type="synonym">Donax arundinaceus</name>
    <dbReference type="NCBI Taxonomy" id="35708"/>
    <lineage>
        <taxon>Eukaryota</taxon>
        <taxon>Viridiplantae</taxon>
        <taxon>Streptophyta</taxon>
        <taxon>Embryophyta</taxon>
        <taxon>Tracheophyta</taxon>
        <taxon>Spermatophyta</taxon>
        <taxon>Magnoliopsida</taxon>
        <taxon>Liliopsida</taxon>
        <taxon>Poales</taxon>
        <taxon>Poaceae</taxon>
        <taxon>PACMAD clade</taxon>
        <taxon>Arundinoideae</taxon>
        <taxon>Arundineae</taxon>
        <taxon>Arundo</taxon>
    </lineage>
</organism>
<evidence type="ECO:0000313" key="1">
    <source>
        <dbReference type="EMBL" id="JAE17940.1"/>
    </source>
</evidence>
<proteinExistence type="predicted"/>
<accession>A0A0A9FYN2</accession>
<reference evidence="1" key="1">
    <citation type="submission" date="2014-09" db="EMBL/GenBank/DDBJ databases">
        <authorList>
            <person name="Magalhaes I.L.F."/>
            <person name="Oliveira U."/>
            <person name="Santos F.R."/>
            <person name="Vidigal T.H.D.A."/>
            <person name="Brescovit A.D."/>
            <person name="Santos A.J."/>
        </authorList>
    </citation>
    <scope>NUCLEOTIDE SEQUENCE</scope>
    <source>
        <tissue evidence="1">Shoot tissue taken approximately 20 cm above the soil surface</tissue>
    </source>
</reference>
<dbReference type="EMBL" id="GBRH01179956">
    <property type="protein sequence ID" value="JAE17940.1"/>
    <property type="molecule type" value="Transcribed_RNA"/>
</dbReference>
<name>A0A0A9FYN2_ARUDO</name>
<sequence>MDSAMHRQSRRSCCLLSSGKPVSLCICTSLSSRIYLCLVLDPWLKPWLMMVLCTGCSLQKVAADSILTHILFY</sequence>